<dbReference type="Proteomes" id="UP001149140">
    <property type="component" value="Unassembled WGS sequence"/>
</dbReference>
<sequence length="100" mass="10712">MFRPLIVGALCALAGLMLTPASHAATRACGLTARIDGVRYDVRETRGNVACRTVKRVVTTFLRDDEVASPWTCFRGHGASPYAASCARGKSVVVRVYAPT</sequence>
<comment type="caution">
    <text evidence="2">The sequence shown here is derived from an EMBL/GenBank/DDBJ whole genome shotgun (WGS) entry which is preliminary data.</text>
</comment>
<evidence type="ECO:0000313" key="2">
    <source>
        <dbReference type="EMBL" id="MDA0163305.1"/>
    </source>
</evidence>
<feature type="chain" id="PRO_5040809229" evidence="1">
    <location>
        <begin position="25"/>
        <end position="100"/>
    </location>
</feature>
<organism evidence="2 3">
    <name type="scientific">Solirubrobacter ginsenosidimutans</name>
    <dbReference type="NCBI Taxonomy" id="490573"/>
    <lineage>
        <taxon>Bacteria</taxon>
        <taxon>Bacillati</taxon>
        <taxon>Actinomycetota</taxon>
        <taxon>Thermoleophilia</taxon>
        <taxon>Solirubrobacterales</taxon>
        <taxon>Solirubrobacteraceae</taxon>
        <taxon>Solirubrobacter</taxon>
    </lineage>
</organism>
<keyword evidence="3" id="KW-1185">Reference proteome</keyword>
<feature type="signal peptide" evidence="1">
    <location>
        <begin position="1"/>
        <end position="24"/>
    </location>
</feature>
<dbReference type="RefSeq" id="WP_270042548.1">
    <property type="nucleotide sequence ID" value="NZ_JAPDOD010000024.1"/>
</dbReference>
<dbReference type="AlphaFoldDB" id="A0A9X3S1E4"/>
<name>A0A9X3S1E4_9ACTN</name>
<evidence type="ECO:0000256" key="1">
    <source>
        <dbReference type="SAM" id="SignalP"/>
    </source>
</evidence>
<protein>
    <submittedName>
        <fullName evidence="2">Uncharacterized protein</fullName>
    </submittedName>
</protein>
<dbReference type="EMBL" id="JAPDOD010000024">
    <property type="protein sequence ID" value="MDA0163305.1"/>
    <property type="molecule type" value="Genomic_DNA"/>
</dbReference>
<keyword evidence="1" id="KW-0732">Signal</keyword>
<proteinExistence type="predicted"/>
<accession>A0A9X3S1E4</accession>
<reference evidence="2" key="1">
    <citation type="submission" date="2022-10" db="EMBL/GenBank/DDBJ databases">
        <title>The WGS of Solirubrobacter ginsenosidimutans DSM 21036.</title>
        <authorList>
            <person name="Jiang Z."/>
        </authorList>
    </citation>
    <scope>NUCLEOTIDE SEQUENCE</scope>
    <source>
        <strain evidence="2">DSM 21036</strain>
    </source>
</reference>
<gene>
    <name evidence="2" type="ORF">OM076_23725</name>
</gene>
<evidence type="ECO:0000313" key="3">
    <source>
        <dbReference type="Proteomes" id="UP001149140"/>
    </source>
</evidence>